<evidence type="ECO:0000313" key="3">
    <source>
        <dbReference type="Proteomes" id="UP001273531"/>
    </source>
</evidence>
<reference evidence="2 3" key="1">
    <citation type="submission" date="2023-10" db="EMBL/GenBank/DDBJ databases">
        <title>Sphingomonas sp. HF-S4 16S ribosomal RNA gene Genome sequencing and assembly.</title>
        <authorList>
            <person name="Lee H."/>
        </authorList>
    </citation>
    <scope>NUCLEOTIDE SEQUENCE [LARGE SCALE GENOMIC DNA]</scope>
    <source>
        <strain evidence="2 3">HF-S4</strain>
    </source>
</reference>
<dbReference type="Proteomes" id="UP001273531">
    <property type="component" value="Unassembled WGS sequence"/>
</dbReference>
<dbReference type="InterPro" id="IPR014284">
    <property type="entry name" value="RNA_pol_sigma-70_dom"/>
</dbReference>
<dbReference type="InterPro" id="IPR013324">
    <property type="entry name" value="RNA_pol_sigma_r3/r4-like"/>
</dbReference>
<sequence>MQSSEELIRVLYDELHRIAQREHRRAGSPNTIQATALISEAYLKIRQRTDWDSDRHFLGCAATAMRHIMIDAARARLAGKRAAEVHGYTRAIESQAATAADDAELAGLGDAMRRLAVADPRLAQVVDCRFFAGLDERETGFVLGVTDRTVRRLWVQARAILYSGLAVAD</sequence>
<dbReference type="RefSeq" id="WP_317227492.1">
    <property type="nucleotide sequence ID" value="NZ_JAWJEJ010000001.1"/>
</dbReference>
<comment type="caution">
    <text evidence="2">The sequence shown here is derived from an EMBL/GenBank/DDBJ whole genome shotgun (WGS) entry which is preliminary data.</text>
</comment>
<dbReference type="EMBL" id="JAWJEJ010000001">
    <property type="protein sequence ID" value="MDV3458426.1"/>
    <property type="molecule type" value="Genomic_DNA"/>
</dbReference>
<dbReference type="InterPro" id="IPR053812">
    <property type="entry name" value="HTH_Sigma70_ECF-like"/>
</dbReference>
<gene>
    <name evidence="2" type="ORF">RZN05_15620</name>
</gene>
<dbReference type="InterPro" id="IPR011517">
    <property type="entry name" value="RNA_pol_sigma70_ECF-like"/>
</dbReference>
<keyword evidence="3" id="KW-1185">Reference proteome</keyword>
<name>A0ABU3YAL4_9SPHN</name>
<dbReference type="Gene3D" id="1.10.10.10">
    <property type="entry name" value="Winged helix-like DNA-binding domain superfamily/Winged helix DNA-binding domain"/>
    <property type="match status" value="1"/>
</dbReference>
<dbReference type="NCBIfam" id="TIGR02999">
    <property type="entry name" value="Sig-70_X6"/>
    <property type="match status" value="1"/>
</dbReference>
<dbReference type="Pfam" id="PF07638">
    <property type="entry name" value="Sigma70_ECF"/>
    <property type="match status" value="1"/>
</dbReference>
<feature type="domain" description="RNA polymerase sigma-70 ECF-like HTH" evidence="1">
    <location>
        <begin position="3"/>
        <end position="161"/>
    </location>
</feature>
<proteinExistence type="predicted"/>
<dbReference type="NCBIfam" id="TIGR02937">
    <property type="entry name" value="sigma70-ECF"/>
    <property type="match status" value="1"/>
</dbReference>
<evidence type="ECO:0000313" key="2">
    <source>
        <dbReference type="EMBL" id="MDV3458426.1"/>
    </source>
</evidence>
<accession>A0ABU3YAL4</accession>
<evidence type="ECO:0000259" key="1">
    <source>
        <dbReference type="Pfam" id="PF07638"/>
    </source>
</evidence>
<protein>
    <submittedName>
        <fullName evidence="2">ECF-type sigma factor</fullName>
    </submittedName>
</protein>
<dbReference type="SUPFAM" id="SSF88659">
    <property type="entry name" value="Sigma3 and sigma4 domains of RNA polymerase sigma factors"/>
    <property type="match status" value="1"/>
</dbReference>
<organism evidence="2 3">
    <name type="scientific">Sphingomonas agrestis</name>
    <dbReference type="NCBI Taxonomy" id="3080540"/>
    <lineage>
        <taxon>Bacteria</taxon>
        <taxon>Pseudomonadati</taxon>
        <taxon>Pseudomonadota</taxon>
        <taxon>Alphaproteobacteria</taxon>
        <taxon>Sphingomonadales</taxon>
        <taxon>Sphingomonadaceae</taxon>
        <taxon>Sphingomonas</taxon>
    </lineage>
</organism>
<dbReference type="InterPro" id="IPR036388">
    <property type="entry name" value="WH-like_DNA-bd_sf"/>
</dbReference>